<dbReference type="GeneID" id="66099818"/>
<name>A0A9P7VMX7_9AGAR</name>
<protein>
    <submittedName>
        <fullName evidence="1">Uncharacterized protein</fullName>
    </submittedName>
</protein>
<comment type="caution">
    <text evidence="1">The sequence shown here is derived from an EMBL/GenBank/DDBJ whole genome shotgun (WGS) entry which is preliminary data.</text>
</comment>
<evidence type="ECO:0000313" key="1">
    <source>
        <dbReference type="EMBL" id="KAG7443483.1"/>
    </source>
</evidence>
<organism evidence="1 2">
    <name type="scientific">Guyanagaster necrorhizus</name>
    <dbReference type="NCBI Taxonomy" id="856835"/>
    <lineage>
        <taxon>Eukaryota</taxon>
        <taxon>Fungi</taxon>
        <taxon>Dikarya</taxon>
        <taxon>Basidiomycota</taxon>
        <taxon>Agaricomycotina</taxon>
        <taxon>Agaricomycetes</taxon>
        <taxon>Agaricomycetidae</taxon>
        <taxon>Agaricales</taxon>
        <taxon>Marasmiineae</taxon>
        <taxon>Physalacriaceae</taxon>
        <taxon>Guyanagaster</taxon>
    </lineage>
</organism>
<sequence length="341" mass="38036">MKRRTSPYIDLTTCRNELLPLKSAMLMLEFSSHDSYHSLFGQQDLMKTSGLLHRISLHSNEVCRLSCFCSSTWLRSAHIPYDVCRFPLRETPLSTARMSARTVIDAVLCAVIVSRCLKVCGKPTYQAWDQPSPSVFNSSPFLKVKPIVRTNVPLAYCPTLVQSKSLSNVTTYSPRIHSFHLGALSCLPVGEPVQFLEVDNKKKKTCPVSASPLAFPVFLVFFRSGAQLQQRLMVQPMDDDIFICTEQVNRPLEGIGRRPLDLAASPSSSPTFPLRPGSYYNGQQRFADMHTLPSMTYGSAFVSRRIRSTGNSFSPTDQCPSLPSTALYHGHAIARGHYEPP</sequence>
<accession>A0A9P7VMX7</accession>
<gene>
    <name evidence="1" type="ORF">BT62DRAFT_1009297</name>
</gene>
<evidence type="ECO:0000313" key="2">
    <source>
        <dbReference type="Proteomes" id="UP000812287"/>
    </source>
</evidence>
<keyword evidence="2" id="KW-1185">Reference proteome</keyword>
<dbReference type="Proteomes" id="UP000812287">
    <property type="component" value="Unassembled WGS sequence"/>
</dbReference>
<dbReference type="RefSeq" id="XP_043036983.1">
    <property type="nucleotide sequence ID" value="XM_043177531.1"/>
</dbReference>
<dbReference type="AlphaFoldDB" id="A0A9P7VMX7"/>
<proteinExistence type="predicted"/>
<dbReference type="EMBL" id="MU250545">
    <property type="protein sequence ID" value="KAG7443483.1"/>
    <property type="molecule type" value="Genomic_DNA"/>
</dbReference>
<reference evidence="1" key="1">
    <citation type="submission" date="2020-11" db="EMBL/GenBank/DDBJ databases">
        <title>Adaptations for nitrogen fixation in a non-lichenized fungal sporocarp promotes dispersal by wood-feeding termites.</title>
        <authorList>
            <consortium name="DOE Joint Genome Institute"/>
            <person name="Koch R.A."/>
            <person name="Yoon G."/>
            <person name="Arayal U."/>
            <person name="Lail K."/>
            <person name="Amirebrahimi M."/>
            <person name="Labutti K."/>
            <person name="Lipzen A."/>
            <person name="Riley R."/>
            <person name="Barry K."/>
            <person name="Henrissat B."/>
            <person name="Grigoriev I.V."/>
            <person name="Herr J.R."/>
            <person name="Aime M.C."/>
        </authorList>
    </citation>
    <scope>NUCLEOTIDE SEQUENCE</scope>
    <source>
        <strain evidence="1">MCA 3950</strain>
    </source>
</reference>